<dbReference type="PROSITE" id="PS50011">
    <property type="entry name" value="PROTEIN_KINASE_DOM"/>
    <property type="match status" value="1"/>
</dbReference>
<keyword evidence="2" id="KW-0547">Nucleotide-binding</keyword>
<dbReference type="OrthoDB" id="3222453at2759"/>
<reference evidence="7 8" key="1">
    <citation type="journal article" date="2020" name="ISME J.">
        <title>Uncovering the hidden diversity of litter-decomposition mechanisms in mushroom-forming fungi.</title>
        <authorList>
            <person name="Floudas D."/>
            <person name="Bentzer J."/>
            <person name="Ahren D."/>
            <person name="Johansson T."/>
            <person name="Persson P."/>
            <person name="Tunlid A."/>
        </authorList>
    </citation>
    <scope>NUCLEOTIDE SEQUENCE [LARGE SCALE GENOMIC DNA]</scope>
    <source>
        <strain evidence="7 8">CBS 101986</strain>
    </source>
</reference>
<evidence type="ECO:0000256" key="5">
    <source>
        <dbReference type="SAM" id="MobiDB-lite"/>
    </source>
</evidence>
<evidence type="ECO:0000313" key="8">
    <source>
        <dbReference type="Proteomes" id="UP000567179"/>
    </source>
</evidence>
<dbReference type="GO" id="GO:0004674">
    <property type="term" value="F:protein serine/threonine kinase activity"/>
    <property type="evidence" value="ECO:0007669"/>
    <property type="project" value="TreeGrafter"/>
</dbReference>
<keyword evidence="8" id="KW-1185">Reference proteome</keyword>
<dbReference type="Proteomes" id="UP000567179">
    <property type="component" value="Unassembled WGS sequence"/>
</dbReference>
<dbReference type="EMBL" id="JAACJJ010000016">
    <property type="protein sequence ID" value="KAF5324251.1"/>
    <property type="molecule type" value="Genomic_DNA"/>
</dbReference>
<evidence type="ECO:0000259" key="6">
    <source>
        <dbReference type="PROSITE" id="PS50011"/>
    </source>
</evidence>
<organism evidence="7 8">
    <name type="scientific">Psilocybe cf. subviscida</name>
    <dbReference type="NCBI Taxonomy" id="2480587"/>
    <lineage>
        <taxon>Eukaryota</taxon>
        <taxon>Fungi</taxon>
        <taxon>Dikarya</taxon>
        <taxon>Basidiomycota</taxon>
        <taxon>Agaricomycotina</taxon>
        <taxon>Agaricomycetes</taxon>
        <taxon>Agaricomycetidae</taxon>
        <taxon>Agaricales</taxon>
        <taxon>Agaricineae</taxon>
        <taxon>Strophariaceae</taxon>
        <taxon>Psilocybe</taxon>
    </lineage>
</organism>
<dbReference type="InterPro" id="IPR051681">
    <property type="entry name" value="Ser/Thr_Kinases-Pseudokinases"/>
</dbReference>
<proteinExistence type="predicted"/>
<feature type="region of interest" description="Disordered" evidence="5">
    <location>
        <begin position="1"/>
        <end position="78"/>
    </location>
</feature>
<feature type="compositionally biased region" description="Low complexity" evidence="5">
    <location>
        <begin position="1"/>
        <end position="17"/>
    </location>
</feature>
<dbReference type="InterPro" id="IPR011009">
    <property type="entry name" value="Kinase-like_dom_sf"/>
</dbReference>
<dbReference type="InterPro" id="IPR001245">
    <property type="entry name" value="Ser-Thr/Tyr_kinase_cat_dom"/>
</dbReference>
<dbReference type="Pfam" id="PF07714">
    <property type="entry name" value="PK_Tyr_Ser-Thr"/>
    <property type="match status" value="1"/>
</dbReference>
<comment type="caution">
    <text evidence="7">The sequence shown here is derived from an EMBL/GenBank/DDBJ whole genome shotgun (WGS) entry which is preliminary data.</text>
</comment>
<sequence>MAPSGGPSGSQPGQRHGQTAHIRSRARTPRVVRGARPRSSTSASDTTPRGTSTAAFFPDSSNTHIRGGEFRIDQGPQTNVTITVNQGTEHETDACAHNSIQGVPISIETPIQISRSFNVSRRESWSSSNRPLRSCEIYYKQLLVKNRGSPLWVPAPNTNLPLSYQRQGIQIGDVGIITEYGGFDFLFNIFLPSGHPNNADDLPEDFAPLDPLKPSDVRAYSDFRPNSYLASSSVTKSRRSDSDPSGLTFESSDEEAGAILTMPNGSNSEDLGNRMRIRRYTAVNAERWYRYAHDVRGREAYNGDLRVVIGWDQSSSWGMAVFAKTTSQNGFRLKFKPNRGRGPDVGQLYDWECESGVFEGRTGPHASELTALRAEDPEEADSIYENQCLFVRTLNVKLDKDVWEKLISETDMGFVLNDLTNMNPSPSLTTPSSPASSFTHESAQSPGVLDNQPSFTRRVTTAASGSPQISRPPSALYPNGKMVIIEDDVWMSVLEQNEAVMPGGEELYQRIMVAHNVVEEDGFIFLDSKGLKEDPSWAANEDSIIQEERIGAGPLYEIFRGTFAGRAVAIKKLVVEPFKSTFHRAMDLWTDLGHPNVLPTYAGTTKCPFLYITPYMEGGTLVQFLKQLVSSKALPSPTMQLGLPQPTQGTSDDEEILQDRRLLTMMYEIANGMGYLHSQGILHGALKAANILLDDNSLCVISDFGQTTIRKECGEDIGGVVGSPSGYTDGYVRWSSPELLRDGTPTEKADVWAFSITCVEILTMGQLPWPLFDNDTVRHFILSQDSRPTIPLKTQAKFPTLQEVIFACWRTSARERPSFMKVVSDLQQLRLGSPTRTRSTRSSLITHSSLSSRAIALDIPLPLQGVSQDAIELSPARSITSVAIYDHDTGPPVDELAEDKLNTNEAELDDSSEDEMDIVDIRLSRIERRYRHLLTHRYHPSLTLPLWTPSMVGIGAVGYLQRSTGSFVTLFNAFSPRTVKNPAIQILPSLNTYGEAKVKLTKPDKKSLSRQLLRTIPGASTFGTVSRFSFQLNQGATASYLYAEDTEYRYMDSLDGAKQWLQDHNLKIFNAYQSDHKISPGDIRLVTGTLQTSHYALLVNHHPCPHNAEVTFKASRSPKKREPWGTFSFDDSLAPGLETNVSMHDGPSKTILIARLRIRSDSTVATAR</sequence>
<feature type="compositionally biased region" description="Low complexity" evidence="5">
    <location>
        <begin position="425"/>
        <end position="437"/>
    </location>
</feature>
<evidence type="ECO:0000256" key="1">
    <source>
        <dbReference type="ARBA" id="ARBA00022679"/>
    </source>
</evidence>
<dbReference type="AlphaFoldDB" id="A0A8H5F5C6"/>
<dbReference type="GO" id="GO:0005524">
    <property type="term" value="F:ATP binding"/>
    <property type="evidence" value="ECO:0007669"/>
    <property type="project" value="UniProtKB-KW"/>
</dbReference>
<dbReference type="PANTHER" id="PTHR44329:SF288">
    <property type="entry name" value="MITOGEN-ACTIVATED PROTEIN KINASE KINASE KINASE 20"/>
    <property type="match status" value="1"/>
</dbReference>
<feature type="region of interest" description="Disordered" evidence="5">
    <location>
        <begin position="233"/>
        <end position="265"/>
    </location>
</feature>
<dbReference type="PANTHER" id="PTHR44329">
    <property type="entry name" value="SERINE/THREONINE-PROTEIN KINASE TNNI3K-RELATED"/>
    <property type="match status" value="1"/>
</dbReference>
<feature type="compositionally biased region" description="Polar residues" evidence="5">
    <location>
        <begin position="38"/>
        <end position="64"/>
    </location>
</feature>
<feature type="region of interest" description="Disordered" evidence="5">
    <location>
        <begin position="425"/>
        <end position="453"/>
    </location>
</feature>
<gene>
    <name evidence="7" type="ORF">D9619_011405</name>
</gene>
<feature type="domain" description="Protein kinase" evidence="6">
    <location>
        <begin position="544"/>
        <end position="831"/>
    </location>
</feature>
<evidence type="ECO:0000313" key="7">
    <source>
        <dbReference type="EMBL" id="KAF5324251.1"/>
    </source>
</evidence>
<evidence type="ECO:0000256" key="4">
    <source>
        <dbReference type="ARBA" id="ARBA00022840"/>
    </source>
</evidence>
<dbReference type="SUPFAM" id="SSF56112">
    <property type="entry name" value="Protein kinase-like (PK-like)"/>
    <property type="match status" value="1"/>
</dbReference>
<keyword evidence="1" id="KW-0808">Transferase</keyword>
<dbReference type="InterPro" id="IPR000719">
    <property type="entry name" value="Prot_kinase_dom"/>
</dbReference>
<evidence type="ECO:0000256" key="2">
    <source>
        <dbReference type="ARBA" id="ARBA00022741"/>
    </source>
</evidence>
<feature type="compositionally biased region" description="Basic residues" evidence="5">
    <location>
        <begin position="22"/>
        <end position="36"/>
    </location>
</feature>
<keyword evidence="3" id="KW-0418">Kinase</keyword>
<evidence type="ECO:0000256" key="3">
    <source>
        <dbReference type="ARBA" id="ARBA00022777"/>
    </source>
</evidence>
<dbReference type="Gene3D" id="1.10.510.10">
    <property type="entry name" value="Transferase(Phosphotransferase) domain 1"/>
    <property type="match status" value="1"/>
</dbReference>
<dbReference type="PRINTS" id="PR00109">
    <property type="entry name" value="TYRKINASE"/>
</dbReference>
<feature type="compositionally biased region" description="Polar residues" evidence="5">
    <location>
        <begin position="438"/>
        <end position="453"/>
    </location>
</feature>
<accession>A0A8H5F5C6</accession>
<keyword evidence="4" id="KW-0067">ATP-binding</keyword>
<dbReference type="Gene3D" id="3.30.200.20">
    <property type="entry name" value="Phosphorylase Kinase, domain 1"/>
    <property type="match status" value="1"/>
</dbReference>
<name>A0A8H5F5C6_9AGAR</name>
<protein>
    <recommendedName>
        <fullName evidence="6">Protein kinase domain-containing protein</fullName>
    </recommendedName>
</protein>